<keyword evidence="5" id="KW-0677">Repeat</keyword>
<dbReference type="STRING" id="1806994.A0A507CFZ1"/>
<dbReference type="PROSITE" id="PS51873">
    <property type="entry name" value="TRIAD"/>
    <property type="match status" value="1"/>
</dbReference>
<evidence type="ECO:0000259" key="13">
    <source>
        <dbReference type="PROSITE" id="PS51873"/>
    </source>
</evidence>
<dbReference type="SMART" id="SM00184">
    <property type="entry name" value="RING"/>
    <property type="match status" value="1"/>
</dbReference>
<feature type="transmembrane region" description="Helical" evidence="11">
    <location>
        <begin position="957"/>
        <end position="977"/>
    </location>
</feature>
<keyword evidence="11" id="KW-0812">Transmembrane</keyword>
<feature type="domain" description="RING-type" evidence="12">
    <location>
        <begin position="160"/>
        <end position="211"/>
    </location>
</feature>
<dbReference type="SUPFAM" id="SSF57850">
    <property type="entry name" value="RING/U-box"/>
    <property type="match status" value="2"/>
</dbReference>
<dbReference type="Gene3D" id="1.20.120.1750">
    <property type="match status" value="1"/>
</dbReference>
<comment type="caution">
    <text evidence="14">The sequence shown here is derived from an EMBL/GenBank/DDBJ whole genome shotgun (WGS) entry which is preliminary data.</text>
</comment>
<gene>
    <name evidence="14" type="ORF">SmJEL517_g00334</name>
</gene>
<dbReference type="InterPro" id="IPR036770">
    <property type="entry name" value="Ankyrin_rpt-contain_sf"/>
</dbReference>
<keyword evidence="8" id="KW-0862">Zinc</keyword>
<evidence type="ECO:0000256" key="4">
    <source>
        <dbReference type="ARBA" id="ARBA00022723"/>
    </source>
</evidence>
<evidence type="ECO:0000256" key="6">
    <source>
        <dbReference type="ARBA" id="ARBA00022771"/>
    </source>
</evidence>
<sequence length="1027" mass="113810">MQAKKKAKVEVPKEMIGIDSDEEEEFADFDEDLDFDDEDQTFEALDEEEEANGLAHKKKMPLNKALYESRYMVHTPSGINNNMIKKEINQLVETLCLSLDVVACLFRNAGWKTERVLDAYADQGKAWDALLIKSGLSSLPDLSVSSLQIQEGDWRRGFVCGICGDDEPPKPNARVLSLVGCGHKFCQDCYKEYVTRKIADRELQFGCPGCKVVLCDSAIQQIAPECLDKLQQWQIRSFVDSKKKLKCCPAPDCTYVIEFQNMVAEISDPVLQMPRVPICCTLLVKWIKRCADDSETAKWITGNTKDCLKCHTAIEKNGGCHHMSCWKCGSHFCWNCYKDWHGYDKQCNKFDIDQHKAGQGVADASRASLQRYLHYFTRYTNDIAAVNLTAQAYEKIETKMTQLQIETSLSYIQVQFLRTAVDLLLKCRRTLAYSYVAAFYMKREKPIQTNQAQLFEDRQADLASAVDKLSELVENAGGEEWLGTSLEKKKIEVLDLTSYVKTRQEVLLIDFMEALLPQGRKSLRVPRALKALHIKTALPLASRRFKALSSSLLIRSRFLIYRDGRNALQNCWTLGFMKSPTCICHRTQQISSTDMESPAVINCPLENYQVQICKMLIDAGCDVQAGGGAALRAAVSFSHFNLADLLLEKGATPDVRVMKNRGLRVFRKLSRALRVDSGVSFRLPNLPGNNTPLNDTPAATTPPPQTPVEENVAPPAAIQTPPPQPLIVIAPPRPRRRTLAESGRGTLLLTAVKSKNLRVASLLLAPRPLPVISIPSRTSSLTQTSNLISPPPPPSAEIRAVRLPLATLQNALKLSLTNNDHEMAALLLTSGALPTAGMVHELLARAQTWRISMGYTERFTELLTRLIPEMPDREWQRIELPAVRTVCEIGSVPVIKTIFEDRHIDVDMHSGICLYASVYSGNSQATAYLVHEAGANVDYFTWSRILFCVGLAFIETLAMGMFGILAGIWAAGLIAGIRGTGSSLLGFADAPSASDGAADVTTPATSIGTTILELTAMTIPSLIALIV</sequence>
<keyword evidence="6 9" id="KW-0863">Zinc-finger</keyword>
<dbReference type="GO" id="GO:0008270">
    <property type="term" value="F:zinc ion binding"/>
    <property type="evidence" value="ECO:0007669"/>
    <property type="project" value="UniProtKB-KW"/>
</dbReference>
<dbReference type="SMART" id="SM00647">
    <property type="entry name" value="IBR"/>
    <property type="match status" value="1"/>
</dbReference>
<keyword evidence="7" id="KW-0833">Ubl conjugation pathway</keyword>
<reference evidence="14 15" key="1">
    <citation type="journal article" date="2019" name="Sci. Rep.">
        <title>Comparative genomics of chytrid fungi reveal insights into the obligate biotrophic and pathogenic lifestyle of Synchytrium endobioticum.</title>
        <authorList>
            <person name="van de Vossenberg B.T.L.H."/>
            <person name="Warris S."/>
            <person name="Nguyen H.D.T."/>
            <person name="van Gent-Pelzer M.P.E."/>
            <person name="Joly D.L."/>
            <person name="van de Geest H.C."/>
            <person name="Bonants P.J.M."/>
            <person name="Smith D.S."/>
            <person name="Levesque C.A."/>
            <person name="van der Lee T.A.J."/>
        </authorList>
    </citation>
    <scope>NUCLEOTIDE SEQUENCE [LARGE SCALE GENOMIC DNA]</scope>
    <source>
        <strain evidence="14 15">JEL517</strain>
    </source>
</reference>
<name>A0A507CFZ1_9FUNG</name>
<evidence type="ECO:0000256" key="3">
    <source>
        <dbReference type="ARBA" id="ARBA00022679"/>
    </source>
</evidence>
<dbReference type="Pfam" id="PF22191">
    <property type="entry name" value="IBR_1"/>
    <property type="match status" value="1"/>
</dbReference>
<dbReference type="FunFam" id="1.20.120.1750:FF:000002">
    <property type="entry name" value="RBR-type E3 ubiquitin transferase"/>
    <property type="match status" value="1"/>
</dbReference>
<evidence type="ECO:0000256" key="8">
    <source>
        <dbReference type="ARBA" id="ARBA00022833"/>
    </source>
</evidence>
<dbReference type="EC" id="2.3.2.31" evidence="2"/>
<evidence type="ECO:0000256" key="2">
    <source>
        <dbReference type="ARBA" id="ARBA00012251"/>
    </source>
</evidence>
<accession>A0A507CFZ1</accession>
<evidence type="ECO:0000256" key="10">
    <source>
        <dbReference type="SAM" id="MobiDB-lite"/>
    </source>
</evidence>
<evidence type="ECO:0000256" key="9">
    <source>
        <dbReference type="PROSITE-ProRule" id="PRU00175"/>
    </source>
</evidence>
<dbReference type="InterPro" id="IPR013083">
    <property type="entry name" value="Znf_RING/FYVE/PHD"/>
</dbReference>
<dbReference type="EMBL" id="QEAO01000001">
    <property type="protein sequence ID" value="TPX38099.1"/>
    <property type="molecule type" value="Genomic_DNA"/>
</dbReference>
<keyword evidence="11" id="KW-1133">Transmembrane helix</keyword>
<dbReference type="InterPro" id="IPR001841">
    <property type="entry name" value="Znf_RING"/>
</dbReference>
<dbReference type="InterPro" id="IPR017907">
    <property type="entry name" value="Znf_RING_CS"/>
</dbReference>
<feature type="region of interest" description="Disordered" evidence="10">
    <location>
        <begin position="684"/>
        <end position="709"/>
    </location>
</feature>
<dbReference type="Pfam" id="PF19422">
    <property type="entry name" value="Ariadne"/>
    <property type="match status" value="1"/>
</dbReference>
<dbReference type="RefSeq" id="XP_031027814.1">
    <property type="nucleotide sequence ID" value="XM_031166264.1"/>
</dbReference>
<dbReference type="Gene3D" id="3.30.40.10">
    <property type="entry name" value="Zinc/RING finger domain, C3HC4 (zinc finger)"/>
    <property type="match status" value="1"/>
</dbReference>
<dbReference type="OrthoDB" id="10009520at2759"/>
<evidence type="ECO:0000256" key="11">
    <source>
        <dbReference type="SAM" id="Phobius"/>
    </source>
</evidence>
<keyword evidence="4" id="KW-0479">Metal-binding</keyword>
<evidence type="ECO:0000259" key="12">
    <source>
        <dbReference type="PROSITE" id="PS50089"/>
    </source>
</evidence>
<keyword evidence="11" id="KW-0472">Membrane</keyword>
<dbReference type="GO" id="GO:0061630">
    <property type="term" value="F:ubiquitin protein ligase activity"/>
    <property type="evidence" value="ECO:0007669"/>
    <property type="project" value="UniProtKB-EC"/>
</dbReference>
<comment type="catalytic activity">
    <reaction evidence="1">
        <text>[E2 ubiquitin-conjugating enzyme]-S-ubiquitinyl-L-cysteine + [acceptor protein]-L-lysine = [E2 ubiquitin-conjugating enzyme]-L-cysteine + [acceptor protein]-N(6)-ubiquitinyl-L-lysine.</text>
        <dbReference type="EC" id="2.3.2.31"/>
    </reaction>
</comment>
<evidence type="ECO:0000313" key="14">
    <source>
        <dbReference type="EMBL" id="TPX38099.1"/>
    </source>
</evidence>
<dbReference type="SUPFAM" id="SSF48403">
    <property type="entry name" value="Ankyrin repeat"/>
    <property type="match status" value="1"/>
</dbReference>
<organism evidence="14 15">
    <name type="scientific">Synchytrium microbalum</name>
    <dbReference type="NCBI Taxonomy" id="1806994"/>
    <lineage>
        <taxon>Eukaryota</taxon>
        <taxon>Fungi</taxon>
        <taxon>Fungi incertae sedis</taxon>
        <taxon>Chytridiomycota</taxon>
        <taxon>Chytridiomycota incertae sedis</taxon>
        <taxon>Chytridiomycetes</taxon>
        <taxon>Synchytriales</taxon>
        <taxon>Synchytriaceae</taxon>
        <taxon>Synchytrium</taxon>
    </lineage>
</organism>
<keyword evidence="3" id="KW-0808">Transferase</keyword>
<dbReference type="PROSITE" id="PS00518">
    <property type="entry name" value="ZF_RING_1"/>
    <property type="match status" value="1"/>
</dbReference>
<keyword evidence="15" id="KW-1185">Reference proteome</keyword>
<dbReference type="InterPro" id="IPR002867">
    <property type="entry name" value="IBR_dom"/>
</dbReference>
<dbReference type="AlphaFoldDB" id="A0A507CFZ1"/>
<dbReference type="GeneID" id="42001561"/>
<dbReference type="InterPro" id="IPR044066">
    <property type="entry name" value="TRIAD_supradom"/>
</dbReference>
<dbReference type="InterPro" id="IPR031127">
    <property type="entry name" value="E3_UB_ligase_RBR"/>
</dbReference>
<feature type="domain" description="RING-type" evidence="13">
    <location>
        <begin position="156"/>
        <end position="351"/>
    </location>
</feature>
<feature type="compositionally biased region" description="Low complexity" evidence="10">
    <location>
        <begin position="684"/>
        <end position="699"/>
    </location>
</feature>
<dbReference type="PANTHER" id="PTHR11685">
    <property type="entry name" value="RBR FAMILY RING FINGER AND IBR DOMAIN-CONTAINING"/>
    <property type="match status" value="1"/>
</dbReference>
<evidence type="ECO:0000256" key="7">
    <source>
        <dbReference type="ARBA" id="ARBA00022786"/>
    </source>
</evidence>
<evidence type="ECO:0000256" key="5">
    <source>
        <dbReference type="ARBA" id="ARBA00022737"/>
    </source>
</evidence>
<evidence type="ECO:0000313" key="15">
    <source>
        <dbReference type="Proteomes" id="UP000319731"/>
    </source>
</evidence>
<dbReference type="Proteomes" id="UP000319731">
    <property type="component" value="Unassembled WGS sequence"/>
</dbReference>
<dbReference type="InterPro" id="IPR045840">
    <property type="entry name" value="Ariadne"/>
</dbReference>
<protein>
    <recommendedName>
        <fullName evidence="2">RBR-type E3 ubiquitin transferase</fullName>
        <ecNumber evidence="2">2.3.2.31</ecNumber>
    </recommendedName>
</protein>
<dbReference type="Gene3D" id="1.25.40.20">
    <property type="entry name" value="Ankyrin repeat-containing domain"/>
    <property type="match status" value="1"/>
</dbReference>
<dbReference type="PROSITE" id="PS50089">
    <property type="entry name" value="ZF_RING_2"/>
    <property type="match status" value="1"/>
</dbReference>
<dbReference type="GO" id="GO:0016567">
    <property type="term" value="P:protein ubiquitination"/>
    <property type="evidence" value="ECO:0007669"/>
    <property type="project" value="InterPro"/>
</dbReference>
<evidence type="ECO:0000256" key="1">
    <source>
        <dbReference type="ARBA" id="ARBA00001798"/>
    </source>
</evidence>
<proteinExistence type="predicted"/>